<evidence type="ECO:0000256" key="3">
    <source>
        <dbReference type="PROSITE-ProRule" id="PRU01100"/>
    </source>
</evidence>
<dbReference type="Gene3D" id="3.20.20.80">
    <property type="entry name" value="Glycosidases"/>
    <property type="match status" value="1"/>
</dbReference>
<evidence type="ECO:0000256" key="1">
    <source>
        <dbReference type="ARBA" id="ARBA00022801"/>
    </source>
</evidence>
<sequence length="95" mass="10433">DAAAAWPGDDWVDVVGITKYDEWPQACTAEIWATRHAGGELELDHWLAFAARRGLPLAVSEWAPFDGGDNARSGCPDNADYVAYMHDWFATHADA</sequence>
<feature type="non-terminal residue" evidence="5">
    <location>
        <position position="1"/>
    </location>
</feature>
<name>A0A060BTF5_9ACTN</name>
<comment type="similarity">
    <text evidence="3">Belongs to the glycosyl hydrolase 26 family.</text>
</comment>
<feature type="non-terminal residue" evidence="5">
    <location>
        <position position="95"/>
    </location>
</feature>
<dbReference type="AlphaFoldDB" id="A0A060BTF5"/>
<accession>A0A060BTF5</accession>
<evidence type="ECO:0000256" key="2">
    <source>
        <dbReference type="ARBA" id="ARBA00023295"/>
    </source>
</evidence>
<evidence type="ECO:0000259" key="4">
    <source>
        <dbReference type="PROSITE" id="PS51764"/>
    </source>
</evidence>
<reference evidence="5" key="1">
    <citation type="journal article" date="2013" name="Environ. Microbiol.">
        <title>Seasonally variable intestinal metagenomes of the red palm weevil (Rhynchophorus ferrugineus).</title>
        <authorList>
            <person name="Jia S."/>
            <person name="Zhang X."/>
            <person name="Zhang G."/>
            <person name="Yin A."/>
            <person name="Zhang S."/>
            <person name="Li F."/>
            <person name="Wang L."/>
            <person name="Zhao D."/>
            <person name="Yun Q."/>
            <person name="Tala"/>
            <person name="Wang J."/>
            <person name="Sun G."/>
            <person name="Baabdullah M."/>
            <person name="Yu X."/>
            <person name="Hu S."/>
            <person name="Al-Mssallem I.S."/>
            <person name="Yu J."/>
        </authorList>
    </citation>
    <scope>NUCLEOTIDE SEQUENCE</scope>
</reference>
<dbReference type="SUPFAM" id="SSF51445">
    <property type="entry name" value="(Trans)glycosidases"/>
    <property type="match status" value="1"/>
</dbReference>
<dbReference type="GO" id="GO:0004553">
    <property type="term" value="F:hydrolase activity, hydrolyzing O-glycosyl compounds"/>
    <property type="evidence" value="ECO:0007669"/>
    <property type="project" value="InterPro"/>
</dbReference>
<dbReference type="InterPro" id="IPR022790">
    <property type="entry name" value="GH26_dom"/>
</dbReference>
<feature type="domain" description="GH26" evidence="4">
    <location>
        <begin position="1"/>
        <end position="95"/>
    </location>
</feature>
<comment type="caution">
    <text evidence="3">Lacks conserved residue(s) required for the propagation of feature annotation.</text>
</comment>
<dbReference type="PROSITE" id="PS51764">
    <property type="entry name" value="GH26"/>
    <property type="match status" value="1"/>
</dbReference>
<dbReference type="InterPro" id="IPR017853">
    <property type="entry name" value="GH"/>
</dbReference>
<protein>
    <submittedName>
        <fullName evidence="5">CAZy families GH26 protein</fullName>
    </submittedName>
</protein>
<dbReference type="EMBL" id="KF118945">
    <property type="protein sequence ID" value="AIA86209.1"/>
    <property type="molecule type" value="Genomic_DNA"/>
</dbReference>
<keyword evidence="1" id="KW-0378">Hydrolase</keyword>
<evidence type="ECO:0000313" key="5">
    <source>
        <dbReference type="EMBL" id="AIA86209.1"/>
    </source>
</evidence>
<keyword evidence="2" id="KW-0326">Glycosidase</keyword>
<organism evidence="5">
    <name type="scientific">uncultured Nakamurella sp</name>
    <dbReference type="NCBI Taxonomy" id="435901"/>
    <lineage>
        <taxon>Bacteria</taxon>
        <taxon>Bacillati</taxon>
        <taxon>Actinomycetota</taxon>
        <taxon>Actinomycetes</taxon>
        <taxon>Nakamurellales</taxon>
        <taxon>Nakamurellaceae</taxon>
        <taxon>Nakamurella</taxon>
        <taxon>environmental samples</taxon>
    </lineage>
</organism>
<proteinExistence type="inferred from homology"/>